<comment type="caution">
    <text evidence="1">The sequence shown here is derived from an EMBL/GenBank/DDBJ whole genome shotgun (WGS) entry which is preliminary data.</text>
</comment>
<gene>
    <name evidence="1" type="ORF">A2561_03085</name>
</gene>
<protein>
    <submittedName>
        <fullName evidence="1">Uncharacterized protein</fullName>
    </submittedName>
</protein>
<proteinExistence type="predicted"/>
<evidence type="ECO:0000313" key="2">
    <source>
        <dbReference type="Proteomes" id="UP000178935"/>
    </source>
</evidence>
<organism evidence="1 2">
    <name type="scientific">Candidatus Staskawiczbacteria bacterium RIFOXYD1_FULL_32_13</name>
    <dbReference type="NCBI Taxonomy" id="1802234"/>
    <lineage>
        <taxon>Bacteria</taxon>
        <taxon>Candidatus Staskawicziibacteriota</taxon>
    </lineage>
</organism>
<dbReference type="AlphaFoldDB" id="A0A1G2JKI7"/>
<name>A0A1G2JKI7_9BACT</name>
<evidence type="ECO:0000313" key="1">
    <source>
        <dbReference type="EMBL" id="OGZ87656.1"/>
    </source>
</evidence>
<dbReference type="EMBL" id="MHPU01000039">
    <property type="protein sequence ID" value="OGZ87656.1"/>
    <property type="molecule type" value="Genomic_DNA"/>
</dbReference>
<reference evidence="1 2" key="1">
    <citation type="journal article" date="2016" name="Nat. Commun.">
        <title>Thousands of microbial genomes shed light on interconnected biogeochemical processes in an aquifer system.</title>
        <authorList>
            <person name="Anantharaman K."/>
            <person name="Brown C.T."/>
            <person name="Hug L.A."/>
            <person name="Sharon I."/>
            <person name="Castelle C.J."/>
            <person name="Probst A.J."/>
            <person name="Thomas B.C."/>
            <person name="Singh A."/>
            <person name="Wilkins M.J."/>
            <person name="Karaoz U."/>
            <person name="Brodie E.L."/>
            <person name="Williams K.H."/>
            <person name="Hubbard S.S."/>
            <person name="Banfield J.F."/>
        </authorList>
    </citation>
    <scope>NUCLEOTIDE SEQUENCE [LARGE SCALE GENOMIC DNA]</scope>
</reference>
<sequence>MKFNPDNLNIHELATQEPKRASVVFDPERELFEGDWDIIKERLEDCQDRGQTVDYAESLSYASIAFPEIFEKEANHKMFGILSDGCQSDYVAARFAMLSYAKICFPQDYQDNNLNELAEKKWIEYKTGIAEHKQDGDFHNLCPSLLKAKIIFPDKFNELGIEEQTYEGMRQYLMSNFSKDNDTSYKYYAQFLGSMRIIFPEKFSEFSPGEEDWNKMRETLENARTAGENWGFPLLAGNLKILAAEKVEITDKGLKITMPKEKESLQGETPVMPEQKQF</sequence>
<dbReference type="Proteomes" id="UP000178935">
    <property type="component" value="Unassembled WGS sequence"/>
</dbReference>
<accession>A0A1G2JKI7</accession>